<evidence type="ECO:0000256" key="4">
    <source>
        <dbReference type="ARBA" id="ARBA00022723"/>
    </source>
</evidence>
<dbReference type="PROSITE" id="PS01032">
    <property type="entry name" value="PPM_1"/>
    <property type="match status" value="1"/>
</dbReference>
<comment type="similarity">
    <text evidence="2 9">Belongs to the PP2C family.</text>
</comment>
<dbReference type="SUPFAM" id="SSF81606">
    <property type="entry name" value="PP2C-like"/>
    <property type="match status" value="2"/>
</dbReference>
<dbReference type="PROSITE" id="PS51746">
    <property type="entry name" value="PPM_2"/>
    <property type="match status" value="1"/>
</dbReference>
<accession>A0A0X3NSQ5</accession>
<dbReference type="InterPro" id="IPR015655">
    <property type="entry name" value="PP2C"/>
</dbReference>
<feature type="compositionally biased region" description="Low complexity" evidence="10">
    <location>
        <begin position="685"/>
        <end position="694"/>
    </location>
</feature>
<dbReference type="SMART" id="SM00332">
    <property type="entry name" value="PP2Cc"/>
    <property type="match status" value="1"/>
</dbReference>
<dbReference type="Gene3D" id="3.60.40.10">
    <property type="entry name" value="PPM-type phosphatase domain"/>
    <property type="match status" value="2"/>
</dbReference>
<evidence type="ECO:0000256" key="3">
    <source>
        <dbReference type="ARBA" id="ARBA00013081"/>
    </source>
</evidence>
<comment type="cofactor">
    <cofactor evidence="1">
        <name>Mn(2+)</name>
        <dbReference type="ChEBI" id="CHEBI:29035"/>
    </cofactor>
</comment>
<dbReference type="EMBL" id="GEEE01021065">
    <property type="protein sequence ID" value="JAP42160.1"/>
    <property type="molecule type" value="Transcribed_RNA"/>
</dbReference>
<feature type="compositionally biased region" description="Basic and acidic residues" evidence="10">
    <location>
        <begin position="556"/>
        <end position="565"/>
    </location>
</feature>
<feature type="compositionally biased region" description="Basic and acidic residues" evidence="10">
    <location>
        <begin position="524"/>
        <end position="538"/>
    </location>
</feature>
<feature type="compositionally biased region" description="Low complexity" evidence="10">
    <location>
        <begin position="122"/>
        <end position="132"/>
    </location>
</feature>
<evidence type="ECO:0000256" key="10">
    <source>
        <dbReference type="SAM" id="MobiDB-lite"/>
    </source>
</evidence>
<feature type="domain" description="PPM-type phosphatase" evidence="11">
    <location>
        <begin position="23"/>
        <end position="604"/>
    </location>
</feature>
<dbReference type="GO" id="GO:0004722">
    <property type="term" value="F:protein serine/threonine phosphatase activity"/>
    <property type="evidence" value="ECO:0007669"/>
    <property type="project" value="UniProtKB-EC"/>
</dbReference>
<evidence type="ECO:0000256" key="8">
    <source>
        <dbReference type="ARBA" id="ARBA00023211"/>
    </source>
</evidence>
<evidence type="ECO:0000259" key="11">
    <source>
        <dbReference type="PROSITE" id="PS51746"/>
    </source>
</evidence>
<feature type="region of interest" description="Disordered" evidence="10">
    <location>
        <begin position="190"/>
        <end position="368"/>
    </location>
</feature>
<keyword evidence="6" id="KW-0460">Magnesium</keyword>
<dbReference type="PANTHER" id="PTHR13832">
    <property type="entry name" value="PROTEIN PHOSPHATASE 2C"/>
    <property type="match status" value="1"/>
</dbReference>
<dbReference type="InterPro" id="IPR001932">
    <property type="entry name" value="PPM-type_phosphatase-like_dom"/>
</dbReference>
<feature type="compositionally biased region" description="Acidic residues" evidence="10">
    <location>
        <begin position="133"/>
        <end position="151"/>
    </location>
</feature>
<proteinExistence type="inferred from homology"/>
<dbReference type="GO" id="GO:0046872">
    <property type="term" value="F:metal ion binding"/>
    <property type="evidence" value="ECO:0007669"/>
    <property type="project" value="UniProtKB-KW"/>
</dbReference>
<reference evidence="12" key="1">
    <citation type="submission" date="2016-01" db="EMBL/GenBank/DDBJ databases">
        <title>Reference transcriptome for the parasite Schistocephalus solidus: insights into the molecular evolution of parasitism.</title>
        <authorList>
            <person name="Hebert F.O."/>
            <person name="Grambauer S."/>
            <person name="Barber I."/>
            <person name="Landry C.R."/>
            <person name="Aubin-Horth N."/>
        </authorList>
    </citation>
    <scope>NUCLEOTIDE SEQUENCE</scope>
</reference>
<evidence type="ECO:0000256" key="1">
    <source>
        <dbReference type="ARBA" id="ARBA00001936"/>
    </source>
</evidence>
<evidence type="ECO:0000256" key="9">
    <source>
        <dbReference type="RuleBase" id="RU003465"/>
    </source>
</evidence>
<feature type="compositionally biased region" description="Polar residues" evidence="10">
    <location>
        <begin position="198"/>
        <end position="216"/>
    </location>
</feature>
<dbReference type="Pfam" id="PF00481">
    <property type="entry name" value="PP2C"/>
    <property type="match status" value="2"/>
</dbReference>
<dbReference type="PANTHER" id="PTHR13832:SF803">
    <property type="entry name" value="PROTEIN PHOSPHATASE 1G"/>
    <property type="match status" value="1"/>
</dbReference>
<feature type="region of interest" description="Disordered" evidence="10">
    <location>
        <begin position="524"/>
        <end position="567"/>
    </location>
</feature>
<feature type="region of interest" description="Disordered" evidence="10">
    <location>
        <begin position="120"/>
        <end position="158"/>
    </location>
</feature>
<dbReference type="InterPro" id="IPR036457">
    <property type="entry name" value="PPM-type-like_dom_sf"/>
</dbReference>
<organism evidence="12">
    <name type="scientific">Schistocephalus solidus</name>
    <name type="common">Tapeworm</name>
    <dbReference type="NCBI Taxonomy" id="70667"/>
    <lineage>
        <taxon>Eukaryota</taxon>
        <taxon>Metazoa</taxon>
        <taxon>Spiralia</taxon>
        <taxon>Lophotrochozoa</taxon>
        <taxon>Platyhelminthes</taxon>
        <taxon>Cestoda</taxon>
        <taxon>Eucestoda</taxon>
        <taxon>Diphyllobothriidea</taxon>
        <taxon>Diphyllobothriidae</taxon>
        <taxon>Schistocephalus</taxon>
    </lineage>
</organism>
<name>A0A0X3NSQ5_SCHSO</name>
<keyword evidence="5 9" id="KW-0378">Hydrolase</keyword>
<feature type="compositionally biased region" description="Low complexity" evidence="10">
    <location>
        <begin position="541"/>
        <end position="552"/>
    </location>
</feature>
<keyword evidence="4" id="KW-0479">Metal-binding</keyword>
<keyword evidence="7 9" id="KW-0904">Protein phosphatase</keyword>
<gene>
    <name evidence="12" type="ORF">TR165770</name>
</gene>
<dbReference type="EC" id="3.1.3.16" evidence="3"/>
<evidence type="ECO:0000256" key="5">
    <source>
        <dbReference type="ARBA" id="ARBA00022801"/>
    </source>
</evidence>
<evidence type="ECO:0000256" key="6">
    <source>
        <dbReference type="ARBA" id="ARBA00022842"/>
    </source>
</evidence>
<dbReference type="InterPro" id="IPR000222">
    <property type="entry name" value="PP2C_BS"/>
</dbReference>
<evidence type="ECO:0000256" key="7">
    <source>
        <dbReference type="ARBA" id="ARBA00022912"/>
    </source>
</evidence>
<feature type="compositionally biased region" description="Polar residues" evidence="10">
    <location>
        <begin position="241"/>
        <end position="250"/>
    </location>
</feature>
<feature type="region of interest" description="Disordered" evidence="10">
    <location>
        <begin position="632"/>
        <end position="728"/>
    </location>
</feature>
<evidence type="ECO:0000313" key="12">
    <source>
        <dbReference type="EMBL" id="JAP42160.1"/>
    </source>
</evidence>
<sequence length="728" mass="78154">MGAYLSRPKTEKETTSGANSWLSYGASSMQGWRRFQEDAHNCLLDFDPKRKAAYFAVYDGHGGAEVAKYCAAHLPDFLREQPAYTEEPVNPTAVLKNAFVDFDCTLVSPEVKSKLWSITNSEGEGAEPAEGAEAPEEDGDDDDDEVPEGLEEVAALHDEASKPIEYVLKQYGEVSNVSSFLKSLLSSFKSNGDKTKASESNSAEQSDGLSSSNADAETSKNEKASSEVADEDDESQDPTRKVSTASSLNAFSDRPLLVDEDEVEVVVPGPSSSTCKSKSKAPKTSAVDKTAENEEDDDEDDRDYQVGDEEDDDDDGAEDEDVEGCEDDDEEEEEEEEEEESGEEEYEDEDEDDYTPSHFFAPKPVAYNEPGVDSGTTACVALLLPEVEDGERRRVCLYVANAGDSRAVLCRARAAVDLSTDHKPEDAEEKARIVAAGGTVTADGRVNDGLNLSRALGDHTYKCRKDLKMADQMISALPDVTKTELIPGNDDFLVIACDGIWNSMSSQEVVDFIYDRLHPEEAFVKQPERQDNDKKVEESTAVAVADGPAVDGEQQTSDKPKESDHSSPTFLSTICEALFDRCLAPNTMGDGTGCDNMTCIIVRFDDLDSLATCAVTRTTTKEVASVPVKSPNASILPSQRKRSESTGATEPAVASALNGDSAISAGADTGRNGPTVKLNGSGDEAPASAATAASCVMPPIQKKPRTEAEITTSPISRSPVAQPVNGSA</sequence>
<dbReference type="CDD" id="cd00143">
    <property type="entry name" value="PP2Cc"/>
    <property type="match status" value="1"/>
</dbReference>
<protein>
    <recommendedName>
        <fullName evidence="3">protein-serine/threonine phosphatase</fullName>
        <ecNumber evidence="3">3.1.3.16</ecNumber>
    </recommendedName>
</protein>
<evidence type="ECO:0000256" key="2">
    <source>
        <dbReference type="ARBA" id="ARBA00006702"/>
    </source>
</evidence>
<feature type="compositionally biased region" description="Acidic residues" evidence="10">
    <location>
        <begin position="293"/>
        <end position="354"/>
    </location>
</feature>
<keyword evidence="8" id="KW-0464">Manganese</keyword>
<dbReference type="AlphaFoldDB" id="A0A0X3NSQ5"/>